<dbReference type="EMBL" id="JARKHS020012313">
    <property type="protein sequence ID" value="KAK8777004.1"/>
    <property type="molecule type" value="Genomic_DNA"/>
</dbReference>
<accession>A0AAQ4EQF5</accession>
<organism evidence="1 2">
    <name type="scientific">Amblyomma americanum</name>
    <name type="common">Lone star tick</name>
    <dbReference type="NCBI Taxonomy" id="6943"/>
    <lineage>
        <taxon>Eukaryota</taxon>
        <taxon>Metazoa</taxon>
        <taxon>Ecdysozoa</taxon>
        <taxon>Arthropoda</taxon>
        <taxon>Chelicerata</taxon>
        <taxon>Arachnida</taxon>
        <taxon>Acari</taxon>
        <taxon>Parasitiformes</taxon>
        <taxon>Ixodida</taxon>
        <taxon>Ixodoidea</taxon>
        <taxon>Ixodidae</taxon>
        <taxon>Amblyomminae</taxon>
        <taxon>Amblyomma</taxon>
    </lineage>
</organism>
<dbReference type="AlphaFoldDB" id="A0AAQ4EQF5"/>
<name>A0AAQ4EQF5_AMBAM</name>
<dbReference type="Proteomes" id="UP001321473">
    <property type="component" value="Unassembled WGS sequence"/>
</dbReference>
<gene>
    <name evidence="1" type="ORF">V5799_029656</name>
</gene>
<keyword evidence="2" id="KW-1185">Reference proteome</keyword>
<proteinExistence type="predicted"/>
<sequence>MGLEDGLRNIAVLSQREQELTERYKADHERSSALADVTSRKRERLELHTLSKPACQLLRNEIAPIVWQCDAFAVSYSIS</sequence>
<evidence type="ECO:0000313" key="1">
    <source>
        <dbReference type="EMBL" id="KAK8777004.1"/>
    </source>
</evidence>
<comment type="caution">
    <text evidence="1">The sequence shown here is derived from an EMBL/GenBank/DDBJ whole genome shotgun (WGS) entry which is preliminary data.</text>
</comment>
<reference evidence="1 2" key="1">
    <citation type="journal article" date="2023" name="Arcadia Sci">
        <title>De novo assembly of a long-read Amblyomma americanum tick genome.</title>
        <authorList>
            <person name="Chou S."/>
            <person name="Poskanzer K.E."/>
            <person name="Rollins M."/>
            <person name="Thuy-Boun P.S."/>
        </authorList>
    </citation>
    <scope>NUCLEOTIDE SEQUENCE [LARGE SCALE GENOMIC DNA]</scope>
    <source>
        <strain evidence="1">F_SG_1</strain>
        <tissue evidence="1">Salivary glands</tissue>
    </source>
</reference>
<protein>
    <submittedName>
        <fullName evidence="1">Uncharacterized protein</fullName>
    </submittedName>
</protein>
<evidence type="ECO:0000313" key="2">
    <source>
        <dbReference type="Proteomes" id="UP001321473"/>
    </source>
</evidence>